<evidence type="ECO:0000313" key="1">
    <source>
        <dbReference type="EMBL" id="KAF2639112.1"/>
    </source>
</evidence>
<dbReference type="Proteomes" id="UP000799753">
    <property type="component" value="Unassembled WGS sequence"/>
</dbReference>
<name>A0A6A6RVR5_9PLEO</name>
<accession>A0A6A6RVR5</accession>
<organism evidence="1 2">
    <name type="scientific">Massarina eburnea CBS 473.64</name>
    <dbReference type="NCBI Taxonomy" id="1395130"/>
    <lineage>
        <taxon>Eukaryota</taxon>
        <taxon>Fungi</taxon>
        <taxon>Dikarya</taxon>
        <taxon>Ascomycota</taxon>
        <taxon>Pezizomycotina</taxon>
        <taxon>Dothideomycetes</taxon>
        <taxon>Pleosporomycetidae</taxon>
        <taxon>Pleosporales</taxon>
        <taxon>Massarineae</taxon>
        <taxon>Massarinaceae</taxon>
        <taxon>Massarina</taxon>
    </lineage>
</organism>
<gene>
    <name evidence="1" type="ORF">P280DRAFT_53218</name>
</gene>
<reference evidence="1" key="1">
    <citation type="journal article" date="2020" name="Stud. Mycol.">
        <title>101 Dothideomycetes genomes: a test case for predicting lifestyles and emergence of pathogens.</title>
        <authorList>
            <person name="Haridas S."/>
            <person name="Albert R."/>
            <person name="Binder M."/>
            <person name="Bloem J."/>
            <person name="Labutti K."/>
            <person name="Salamov A."/>
            <person name="Andreopoulos B."/>
            <person name="Baker S."/>
            <person name="Barry K."/>
            <person name="Bills G."/>
            <person name="Bluhm B."/>
            <person name="Cannon C."/>
            <person name="Castanera R."/>
            <person name="Culley D."/>
            <person name="Daum C."/>
            <person name="Ezra D."/>
            <person name="Gonzalez J."/>
            <person name="Henrissat B."/>
            <person name="Kuo A."/>
            <person name="Liang C."/>
            <person name="Lipzen A."/>
            <person name="Lutzoni F."/>
            <person name="Magnuson J."/>
            <person name="Mondo S."/>
            <person name="Nolan M."/>
            <person name="Ohm R."/>
            <person name="Pangilinan J."/>
            <person name="Park H.-J."/>
            <person name="Ramirez L."/>
            <person name="Alfaro M."/>
            <person name="Sun H."/>
            <person name="Tritt A."/>
            <person name="Yoshinaga Y."/>
            <person name="Zwiers L.-H."/>
            <person name="Turgeon B."/>
            <person name="Goodwin S."/>
            <person name="Spatafora J."/>
            <person name="Crous P."/>
            <person name="Grigoriev I."/>
        </authorList>
    </citation>
    <scope>NUCLEOTIDE SEQUENCE</scope>
    <source>
        <strain evidence="1">CBS 473.64</strain>
    </source>
</reference>
<sequence length="152" mass="16866">MTTKANRSTSGNFAFSDRLSAAERSAVREWVRERPGTLAHNFAFPESGRVTVPATGQAPPGDQTGTRLYVLKAVHSRPEYVGSWVTACLQYLFHGAQTRTDGGVVHLWDNGGETLCQYKEGRKLQGEIQEKRFWMTGPNLVLYQKPVSHGSL</sequence>
<keyword evidence="2" id="KW-1185">Reference proteome</keyword>
<evidence type="ECO:0000313" key="2">
    <source>
        <dbReference type="Proteomes" id="UP000799753"/>
    </source>
</evidence>
<dbReference type="AlphaFoldDB" id="A0A6A6RVR5"/>
<proteinExistence type="predicted"/>
<dbReference type="EMBL" id="MU006787">
    <property type="protein sequence ID" value="KAF2639112.1"/>
    <property type="molecule type" value="Genomic_DNA"/>
</dbReference>
<protein>
    <submittedName>
        <fullName evidence="1">Uncharacterized protein</fullName>
    </submittedName>
</protein>